<feature type="region of interest" description="Disordered" evidence="7">
    <location>
        <begin position="191"/>
        <end position="226"/>
    </location>
</feature>
<comment type="subcellular location">
    <subcellularLocation>
        <location evidence="1">Cytoplasm</location>
    </subcellularLocation>
</comment>
<dbReference type="SUPFAM" id="SSF57850">
    <property type="entry name" value="RING/U-box"/>
    <property type="match status" value="1"/>
</dbReference>
<dbReference type="Pfam" id="PF00097">
    <property type="entry name" value="zf-C3HC4"/>
    <property type="match status" value="1"/>
</dbReference>
<gene>
    <name evidence="9" type="ORF">CKAN_01585600</name>
</gene>
<name>A0A3S3N7R8_9MAGN</name>
<keyword evidence="4 6" id="KW-0863">Zinc-finger</keyword>
<dbReference type="AlphaFoldDB" id="A0A3S3N7R8"/>
<dbReference type="InterPro" id="IPR018957">
    <property type="entry name" value="Znf_C3HC4_RING-type"/>
</dbReference>
<dbReference type="GO" id="GO:0005737">
    <property type="term" value="C:cytoplasm"/>
    <property type="evidence" value="ECO:0007669"/>
    <property type="project" value="UniProtKB-SubCell"/>
</dbReference>
<evidence type="ECO:0000256" key="5">
    <source>
        <dbReference type="ARBA" id="ARBA00022833"/>
    </source>
</evidence>
<dbReference type="InterPro" id="IPR013083">
    <property type="entry name" value="Znf_RING/FYVE/PHD"/>
</dbReference>
<evidence type="ECO:0000256" key="4">
    <source>
        <dbReference type="ARBA" id="ARBA00022771"/>
    </source>
</evidence>
<dbReference type="PROSITE" id="PS50089">
    <property type="entry name" value="ZF_RING_2"/>
    <property type="match status" value="1"/>
</dbReference>
<evidence type="ECO:0000256" key="6">
    <source>
        <dbReference type="PROSITE-ProRule" id="PRU00175"/>
    </source>
</evidence>
<feature type="domain" description="RING-type" evidence="8">
    <location>
        <begin position="311"/>
        <end position="357"/>
    </location>
</feature>
<feature type="region of interest" description="Disordered" evidence="7">
    <location>
        <begin position="68"/>
        <end position="100"/>
    </location>
</feature>
<keyword evidence="2" id="KW-0963">Cytoplasm</keyword>
<keyword evidence="10" id="KW-1185">Reference proteome</keyword>
<dbReference type="PANTHER" id="PTHR12983:SF9">
    <property type="entry name" value="E3 UBIQUITIN-PROTEIN LIGASE RNF10"/>
    <property type="match status" value="1"/>
</dbReference>
<evidence type="ECO:0000313" key="10">
    <source>
        <dbReference type="Proteomes" id="UP000283530"/>
    </source>
</evidence>
<dbReference type="OrthoDB" id="302966at2759"/>
<dbReference type="InterPro" id="IPR039739">
    <property type="entry name" value="MAG2/RNF10"/>
</dbReference>
<dbReference type="GO" id="GO:0000976">
    <property type="term" value="F:transcription cis-regulatory region binding"/>
    <property type="evidence" value="ECO:0007669"/>
    <property type="project" value="TreeGrafter"/>
</dbReference>
<dbReference type="InterPro" id="IPR017907">
    <property type="entry name" value="Znf_RING_CS"/>
</dbReference>
<dbReference type="PANTHER" id="PTHR12983">
    <property type="entry name" value="RING FINGER 10 FAMILY MEMBER"/>
    <property type="match status" value="1"/>
</dbReference>
<reference evidence="9 10" key="1">
    <citation type="journal article" date="2019" name="Nat. Plants">
        <title>Stout camphor tree genome fills gaps in understanding of flowering plant genome evolution.</title>
        <authorList>
            <person name="Chaw S.M."/>
            <person name="Liu Y.C."/>
            <person name="Wu Y.W."/>
            <person name="Wang H.Y."/>
            <person name="Lin C.I."/>
            <person name="Wu C.S."/>
            <person name="Ke H.M."/>
            <person name="Chang L.Y."/>
            <person name="Hsu C.Y."/>
            <person name="Yang H.T."/>
            <person name="Sudianto E."/>
            <person name="Hsu M.H."/>
            <person name="Wu K.P."/>
            <person name="Wang L.N."/>
            <person name="Leebens-Mack J.H."/>
            <person name="Tsai I.J."/>
        </authorList>
    </citation>
    <scope>NUCLEOTIDE SEQUENCE [LARGE SCALE GENOMIC DNA]</scope>
    <source>
        <strain evidence="10">cv. Chaw 1501</strain>
        <tissue evidence="9">Young leaves</tissue>
    </source>
</reference>
<evidence type="ECO:0000256" key="7">
    <source>
        <dbReference type="SAM" id="MobiDB-lite"/>
    </source>
</evidence>
<feature type="region of interest" description="Disordered" evidence="7">
    <location>
        <begin position="239"/>
        <end position="258"/>
    </location>
</feature>
<dbReference type="GO" id="GO:0045944">
    <property type="term" value="P:positive regulation of transcription by RNA polymerase II"/>
    <property type="evidence" value="ECO:0007669"/>
    <property type="project" value="TreeGrafter"/>
</dbReference>
<accession>A0A3S3N7R8</accession>
<protein>
    <submittedName>
        <fullName evidence="9">RING finger protein 10 isoform X1</fullName>
    </submittedName>
</protein>
<comment type="caution">
    <text evidence="9">The sequence shown here is derived from an EMBL/GenBank/DDBJ whole genome shotgun (WGS) entry which is preliminary data.</text>
</comment>
<keyword evidence="5" id="KW-0862">Zinc</keyword>
<evidence type="ECO:0000259" key="8">
    <source>
        <dbReference type="PROSITE" id="PS50089"/>
    </source>
</evidence>
<evidence type="ECO:0000256" key="1">
    <source>
        <dbReference type="ARBA" id="ARBA00004496"/>
    </source>
</evidence>
<dbReference type="InterPro" id="IPR001841">
    <property type="entry name" value="Znf_RING"/>
</dbReference>
<feature type="region of interest" description="Disordered" evidence="7">
    <location>
        <begin position="821"/>
        <end position="854"/>
    </location>
</feature>
<dbReference type="GO" id="GO:0008270">
    <property type="term" value="F:zinc ion binding"/>
    <property type="evidence" value="ECO:0007669"/>
    <property type="project" value="UniProtKB-KW"/>
</dbReference>
<feature type="compositionally biased region" description="Polar residues" evidence="7">
    <location>
        <begin position="160"/>
        <end position="169"/>
    </location>
</feature>
<organism evidence="9 10">
    <name type="scientific">Cinnamomum micranthum f. kanehirae</name>
    <dbReference type="NCBI Taxonomy" id="337451"/>
    <lineage>
        <taxon>Eukaryota</taxon>
        <taxon>Viridiplantae</taxon>
        <taxon>Streptophyta</taxon>
        <taxon>Embryophyta</taxon>
        <taxon>Tracheophyta</taxon>
        <taxon>Spermatophyta</taxon>
        <taxon>Magnoliopsida</taxon>
        <taxon>Magnoliidae</taxon>
        <taxon>Laurales</taxon>
        <taxon>Lauraceae</taxon>
        <taxon>Cinnamomum</taxon>
    </lineage>
</organism>
<dbReference type="CDD" id="cd16536">
    <property type="entry name" value="RING-HC_RNF10"/>
    <property type="match status" value="1"/>
</dbReference>
<proteinExistence type="predicted"/>
<dbReference type="Gene3D" id="3.30.40.10">
    <property type="entry name" value="Zinc/RING finger domain, C3HC4 (zinc finger)"/>
    <property type="match status" value="1"/>
</dbReference>
<evidence type="ECO:0000313" key="9">
    <source>
        <dbReference type="EMBL" id="RWR86932.1"/>
    </source>
</evidence>
<feature type="region of interest" description="Disordered" evidence="7">
    <location>
        <begin position="133"/>
        <end position="179"/>
    </location>
</feature>
<dbReference type="STRING" id="337451.A0A3S3N7R8"/>
<feature type="region of interest" description="Disordered" evidence="7">
    <location>
        <begin position="502"/>
        <end position="525"/>
    </location>
</feature>
<keyword evidence="3" id="KW-0479">Metal-binding</keyword>
<sequence length="854" mass="94267">MVLDSRTTFTCTNGTCHARERLHWALIKIPSIGAPPCFLLPVIEGLTSSRSKTPPSFVSFPFMSISPSDAQRSSPSTSCSLSQNPSSNHGPLHPSQSLLDRPIASAPDASAVGSLQISASESLSVGNPRCMAAASTDSCVPSKKATGVRNTETKKDTNSRNHGSSSQYQPVGLGGLSSQFKSDQFTSARLNGKQSGVVSSSHVDQPAVGFNSPHGSNSHLPSRKNQTMNGNHLLNFYYDPISRPQPRMPPPRRPRKMKQKPYNKDLFLQANFKFVVLSSGHSAIESMDPDKMLEWEDVICVRYSTPFPVQCPICLESPVCSQITSCGHIFCFPCILRYLLMGEEDHKGDCWKKCPLCFMMISSKDLYTIVIDPVKQYRVGDHVNFTLLNRPKGSLIPSQKCHQEVSALPYSSDGICDSFSKFTLTSDVELSVREAKMELNDWLAKAESGLVDDMEQLPYVCAALEHLEQREKCWAEHRSLSGSPPIRSSSVQSSNLKNCKYASSKRESHELSSTTSADAVGSEACEPTQTQRTPCIVCKDETNGRDNWSSEKLHREDYLTPFPDVPESFDTQEKVSSSFEEDKGFHRHSHGFKDVKEDSYTFYQAIDGQHLILHPLNMKCLLNYYGSYDLLPSRIGGEILQMETVTQSEAMRRRYRFLSHFSLTTTFQLCEIDLSDILPPEALSPFIDEIKKREKQRKRVAKKENDEKAKAEAAAAAFHSTPIPSDFRPCSYNDATFSIDDFEALGSSSVSSTSPPVTGERKLFSDVTRLGFAAAHDSPSLKADESIDALSTLEMTGEASRLTGPRTAPTMSFANIISTAKPEGGTEVPKMNDVGKKGKKPSRVLLSTAGGRRY</sequence>
<dbReference type="EMBL" id="QPKB01000006">
    <property type="protein sequence ID" value="RWR86932.1"/>
    <property type="molecule type" value="Genomic_DNA"/>
</dbReference>
<evidence type="ECO:0000256" key="2">
    <source>
        <dbReference type="ARBA" id="ARBA00022490"/>
    </source>
</evidence>
<feature type="compositionally biased region" description="Polar residues" evidence="7">
    <location>
        <begin position="213"/>
        <end position="226"/>
    </location>
</feature>
<dbReference type="Proteomes" id="UP000283530">
    <property type="component" value="Unassembled WGS sequence"/>
</dbReference>
<dbReference type="SMART" id="SM00184">
    <property type="entry name" value="RING"/>
    <property type="match status" value="1"/>
</dbReference>
<dbReference type="PROSITE" id="PS00518">
    <property type="entry name" value="ZF_RING_1"/>
    <property type="match status" value="1"/>
</dbReference>
<evidence type="ECO:0000256" key="3">
    <source>
        <dbReference type="ARBA" id="ARBA00022723"/>
    </source>
</evidence>
<feature type="compositionally biased region" description="Polar residues" evidence="7">
    <location>
        <begin position="68"/>
        <end position="98"/>
    </location>
</feature>
<feature type="compositionally biased region" description="Polar residues" evidence="7">
    <location>
        <begin position="191"/>
        <end position="203"/>
    </location>
</feature>